<reference evidence="1" key="1">
    <citation type="journal article" date="2022" name="bioRxiv">
        <title>Sequencing and chromosome-scale assembly of the giantPleurodeles waltlgenome.</title>
        <authorList>
            <person name="Brown T."/>
            <person name="Elewa A."/>
            <person name="Iarovenko S."/>
            <person name="Subramanian E."/>
            <person name="Araus A.J."/>
            <person name="Petzold A."/>
            <person name="Susuki M."/>
            <person name="Suzuki K.-i.T."/>
            <person name="Hayashi T."/>
            <person name="Toyoda A."/>
            <person name="Oliveira C."/>
            <person name="Osipova E."/>
            <person name="Leigh N.D."/>
            <person name="Simon A."/>
            <person name="Yun M.H."/>
        </authorList>
    </citation>
    <scope>NUCLEOTIDE SEQUENCE</scope>
    <source>
        <strain evidence="1">20211129_DDA</strain>
        <tissue evidence="1">Liver</tissue>
    </source>
</reference>
<dbReference type="EMBL" id="JANPWB010000014">
    <property type="protein sequence ID" value="KAJ1098550.1"/>
    <property type="molecule type" value="Genomic_DNA"/>
</dbReference>
<protein>
    <submittedName>
        <fullName evidence="1">Uncharacterized protein</fullName>
    </submittedName>
</protein>
<gene>
    <name evidence="1" type="ORF">NDU88_003659</name>
</gene>
<dbReference type="Proteomes" id="UP001066276">
    <property type="component" value="Chromosome 10"/>
</dbReference>
<proteinExistence type="predicted"/>
<evidence type="ECO:0000313" key="2">
    <source>
        <dbReference type="Proteomes" id="UP001066276"/>
    </source>
</evidence>
<keyword evidence="2" id="KW-1185">Reference proteome</keyword>
<dbReference type="AlphaFoldDB" id="A0AAV7M411"/>
<name>A0AAV7M411_PLEWA</name>
<accession>A0AAV7M411</accession>
<comment type="caution">
    <text evidence="1">The sequence shown here is derived from an EMBL/GenBank/DDBJ whole genome shotgun (WGS) entry which is preliminary data.</text>
</comment>
<sequence>MNCAQVVLMRVSLGGRCVVRGSNVDLHSIDLREECGAGEGSKGGSWADNSPDVKRLTSAPVLNQRVLKI</sequence>
<evidence type="ECO:0000313" key="1">
    <source>
        <dbReference type="EMBL" id="KAJ1098550.1"/>
    </source>
</evidence>
<organism evidence="1 2">
    <name type="scientific">Pleurodeles waltl</name>
    <name type="common">Iberian ribbed newt</name>
    <dbReference type="NCBI Taxonomy" id="8319"/>
    <lineage>
        <taxon>Eukaryota</taxon>
        <taxon>Metazoa</taxon>
        <taxon>Chordata</taxon>
        <taxon>Craniata</taxon>
        <taxon>Vertebrata</taxon>
        <taxon>Euteleostomi</taxon>
        <taxon>Amphibia</taxon>
        <taxon>Batrachia</taxon>
        <taxon>Caudata</taxon>
        <taxon>Salamandroidea</taxon>
        <taxon>Salamandridae</taxon>
        <taxon>Pleurodelinae</taxon>
        <taxon>Pleurodeles</taxon>
    </lineage>
</organism>